<sequence>MKSSALLGLAATIFATCVLAAPTARAATSYPTTNGLKFTIDGTSKYFAGTNSYWIGFLTKDADVDTALDQIKASGLKILRVWGFNDVNTEPNDGTVWFQSFVKGKEPVINTGPDGLQRLDYVVKAAESRGIKLIINFVNNWTEYGGMAAYMNYYGGSENPEWYKSTPIQTQYKKYIKTVVSRYRDSITVFAWELANEPRCNGCQTSVIYDWASSTSKYIKQLDPNHMVTLGDEGFGLTGGDGSYPYTHGEGLDFEKNLKIETLDFGTLHLYPSSWSQPNEPFGSEWIQAHGKACAAAKKPCLLEEYGVSTDKCNVEGKWQTAALDTSGIAADMFWDFGTTLSSGKTSDDGNTIFYKTAQWTCLVEDHQKKIG</sequence>
<evidence type="ECO:0000313" key="11">
    <source>
        <dbReference type="EMBL" id="KAK7518578.1"/>
    </source>
</evidence>
<organism evidence="11 12">
    <name type="scientific">Phyllosticta citriasiana</name>
    <dbReference type="NCBI Taxonomy" id="595635"/>
    <lineage>
        <taxon>Eukaryota</taxon>
        <taxon>Fungi</taxon>
        <taxon>Dikarya</taxon>
        <taxon>Ascomycota</taxon>
        <taxon>Pezizomycotina</taxon>
        <taxon>Dothideomycetes</taxon>
        <taxon>Dothideomycetes incertae sedis</taxon>
        <taxon>Botryosphaeriales</taxon>
        <taxon>Phyllostictaceae</taxon>
        <taxon>Phyllosticta</taxon>
    </lineage>
</organism>
<comment type="catalytic activity">
    <reaction evidence="1">
        <text>Random hydrolysis of (1-&gt;4)-beta-D-mannosidic linkages in mannans, galactomannans and glucomannans.</text>
        <dbReference type="EC" id="3.2.1.78"/>
    </reaction>
</comment>
<evidence type="ECO:0000256" key="2">
    <source>
        <dbReference type="ARBA" id="ARBA00004613"/>
    </source>
</evidence>
<comment type="caution">
    <text evidence="11">The sequence shown here is derived from an EMBL/GenBank/DDBJ whole genome shotgun (WGS) entry which is preliminary data.</text>
</comment>
<feature type="chain" id="PRO_5047010723" description="mannan endo-1,4-beta-mannosidase" evidence="9">
    <location>
        <begin position="21"/>
        <end position="372"/>
    </location>
</feature>
<keyword evidence="7" id="KW-0378">Hydrolase</keyword>
<accession>A0ABR1KNR4</accession>
<protein>
    <recommendedName>
        <fullName evidence="4">mannan endo-1,4-beta-mannosidase</fullName>
        <ecNumber evidence="4">3.2.1.78</ecNumber>
    </recommendedName>
</protein>
<keyword evidence="8" id="KW-0326">Glycosidase</keyword>
<dbReference type="EMBL" id="JBBPHU010000004">
    <property type="protein sequence ID" value="KAK7518578.1"/>
    <property type="molecule type" value="Genomic_DNA"/>
</dbReference>
<dbReference type="InterPro" id="IPR045053">
    <property type="entry name" value="MAN-like"/>
</dbReference>
<gene>
    <name evidence="11" type="ORF">IWZ03DRAFT_327335</name>
</gene>
<name>A0ABR1KNR4_9PEZI</name>
<dbReference type="Pfam" id="PF26410">
    <property type="entry name" value="GH5_mannosidase"/>
    <property type="match status" value="1"/>
</dbReference>
<dbReference type="EC" id="3.2.1.78" evidence="4"/>
<evidence type="ECO:0000256" key="1">
    <source>
        <dbReference type="ARBA" id="ARBA00001678"/>
    </source>
</evidence>
<evidence type="ECO:0000256" key="9">
    <source>
        <dbReference type="SAM" id="SignalP"/>
    </source>
</evidence>
<dbReference type="Gene3D" id="3.20.20.80">
    <property type="entry name" value="Glycosidases"/>
    <property type="match status" value="1"/>
</dbReference>
<proteinExistence type="inferred from homology"/>
<evidence type="ECO:0000256" key="5">
    <source>
        <dbReference type="ARBA" id="ARBA00022525"/>
    </source>
</evidence>
<dbReference type="PANTHER" id="PTHR31451:SF39">
    <property type="entry name" value="MANNAN ENDO-1,4-BETA-MANNOSIDASE 1"/>
    <property type="match status" value="1"/>
</dbReference>
<comment type="subcellular location">
    <subcellularLocation>
        <location evidence="2">Secreted</location>
    </subcellularLocation>
</comment>
<evidence type="ECO:0000256" key="7">
    <source>
        <dbReference type="ARBA" id="ARBA00022801"/>
    </source>
</evidence>
<keyword evidence="12" id="KW-1185">Reference proteome</keyword>
<keyword evidence="5" id="KW-0964">Secreted</keyword>
<feature type="domain" description="Glycoside hydrolase family 5" evidence="10">
    <location>
        <begin position="32"/>
        <end position="325"/>
    </location>
</feature>
<evidence type="ECO:0000313" key="12">
    <source>
        <dbReference type="Proteomes" id="UP001363622"/>
    </source>
</evidence>
<dbReference type="SUPFAM" id="SSF51445">
    <property type="entry name" value="(Trans)glycosidases"/>
    <property type="match status" value="1"/>
</dbReference>
<feature type="signal peptide" evidence="9">
    <location>
        <begin position="1"/>
        <end position="20"/>
    </location>
</feature>
<dbReference type="Proteomes" id="UP001363622">
    <property type="component" value="Unassembled WGS sequence"/>
</dbReference>
<evidence type="ECO:0000256" key="4">
    <source>
        <dbReference type="ARBA" id="ARBA00012706"/>
    </source>
</evidence>
<comment type="similarity">
    <text evidence="3">Belongs to the glycosyl hydrolase 5 (cellulase A) family.</text>
</comment>
<keyword evidence="6 9" id="KW-0732">Signal</keyword>
<dbReference type="InterPro" id="IPR017853">
    <property type="entry name" value="GH"/>
</dbReference>
<dbReference type="InterPro" id="IPR001547">
    <property type="entry name" value="Glyco_hydro_5"/>
</dbReference>
<evidence type="ECO:0000256" key="6">
    <source>
        <dbReference type="ARBA" id="ARBA00022729"/>
    </source>
</evidence>
<evidence type="ECO:0000256" key="8">
    <source>
        <dbReference type="ARBA" id="ARBA00023295"/>
    </source>
</evidence>
<dbReference type="PANTHER" id="PTHR31451">
    <property type="match status" value="1"/>
</dbReference>
<evidence type="ECO:0000256" key="3">
    <source>
        <dbReference type="ARBA" id="ARBA00005641"/>
    </source>
</evidence>
<reference evidence="11 12" key="1">
    <citation type="submission" date="2024-04" db="EMBL/GenBank/DDBJ databases">
        <title>Phyllosticta paracitricarpa is synonymous to the EU quarantine fungus P. citricarpa based on phylogenomic analyses.</title>
        <authorList>
            <consortium name="Lawrence Berkeley National Laboratory"/>
            <person name="Van Ingen-Buijs V.A."/>
            <person name="Van Westerhoven A.C."/>
            <person name="Haridas S."/>
            <person name="Skiadas P."/>
            <person name="Martin F."/>
            <person name="Groenewald J.Z."/>
            <person name="Crous P.W."/>
            <person name="Seidl M.F."/>
        </authorList>
    </citation>
    <scope>NUCLEOTIDE SEQUENCE [LARGE SCALE GENOMIC DNA]</scope>
    <source>
        <strain evidence="11 12">CBS 123371</strain>
    </source>
</reference>
<evidence type="ECO:0000259" key="10">
    <source>
        <dbReference type="Pfam" id="PF26410"/>
    </source>
</evidence>